<dbReference type="AlphaFoldDB" id="A0A7C8M9T2"/>
<sequence>MKFSQTSTVLALVAGTSAHIRMKWPEPFSFTSLSQDPLIASEFPCKQSNGFTPPSVKNDWNAGETKKVPFIGTAVHGGGSCQFSLTTDAKPSKDTQWKVIHSIIGGCPTKTTLDANILPENANGEGADRIFDITMPKDVPAGDYVFAWTWFNKLGNREMYMNCAPITVAGSGGDASFLSGLPDMFTANLPDQPVTKASCSTPEGLGDLKFPEPGTSVETHPKAEPNFKVEGSGCDAMLKWGAGNGKMGSPSGGGGATPANSSTPSSAPKPSNTGAALAPSAVPSTAPVATPAPLDTRSLSPTAPTHTAPPAHATTTTRLSALSLTPAGPRIPISVRYSHRVHQPRPLFRPPPPGSLRPILSPLVASCSPTACPRP</sequence>
<dbReference type="PANTHER" id="PTHR36182">
    <property type="entry name" value="PROTEIN, PUTATIVE (AFU_ORTHOLOGUE AFUA_6G10930)-RELATED"/>
    <property type="match status" value="1"/>
</dbReference>
<dbReference type="Proteomes" id="UP000481861">
    <property type="component" value="Unassembled WGS sequence"/>
</dbReference>
<feature type="compositionally biased region" description="Gly residues" evidence="1">
    <location>
        <begin position="242"/>
        <end position="256"/>
    </location>
</feature>
<accession>A0A7C8M9T2</accession>
<evidence type="ECO:0000256" key="1">
    <source>
        <dbReference type="SAM" id="MobiDB-lite"/>
    </source>
</evidence>
<dbReference type="OrthoDB" id="2342176at2759"/>
<gene>
    <name evidence="2" type="ORF">BDV95DRAFT_494607</name>
</gene>
<feature type="region of interest" description="Disordered" evidence="1">
    <location>
        <begin position="197"/>
        <end position="315"/>
    </location>
</feature>
<dbReference type="Gene3D" id="2.70.50.70">
    <property type="match status" value="1"/>
</dbReference>
<dbReference type="PANTHER" id="PTHR36182:SF2">
    <property type="entry name" value="LYTIC POLYSACCHARIDE MONOOXYGENASE"/>
    <property type="match status" value="1"/>
</dbReference>
<evidence type="ECO:0000313" key="3">
    <source>
        <dbReference type="Proteomes" id="UP000481861"/>
    </source>
</evidence>
<feature type="region of interest" description="Disordered" evidence="1">
    <location>
        <begin position="342"/>
        <end position="361"/>
    </location>
</feature>
<name>A0A7C8M9T2_9PLEO</name>
<reference evidence="2 3" key="1">
    <citation type="submission" date="2020-01" db="EMBL/GenBank/DDBJ databases">
        <authorList>
            <consortium name="DOE Joint Genome Institute"/>
            <person name="Haridas S."/>
            <person name="Albert R."/>
            <person name="Binder M."/>
            <person name="Bloem J."/>
            <person name="Labutti K."/>
            <person name="Salamov A."/>
            <person name="Andreopoulos B."/>
            <person name="Baker S.E."/>
            <person name="Barry K."/>
            <person name="Bills G."/>
            <person name="Bluhm B.H."/>
            <person name="Cannon C."/>
            <person name="Castanera R."/>
            <person name="Culley D.E."/>
            <person name="Daum C."/>
            <person name="Ezra D."/>
            <person name="Gonzalez J.B."/>
            <person name="Henrissat B."/>
            <person name="Kuo A."/>
            <person name="Liang C."/>
            <person name="Lipzen A."/>
            <person name="Lutzoni F."/>
            <person name="Magnuson J."/>
            <person name="Mondo S."/>
            <person name="Nolan M."/>
            <person name="Ohm R."/>
            <person name="Pangilinan J."/>
            <person name="Park H.-J.H."/>
            <person name="Ramirez L."/>
            <person name="Alfaro M."/>
            <person name="Sun H."/>
            <person name="Tritt A."/>
            <person name="Yoshinaga Y."/>
            <person name="Zwiers L.-H.L."/>
            <person name="Turgeon B.G."/>
            <person name="Goodwin S.B."/>
            <person name="Spatafora J.W."/>
            <person name="Crous P.W."/>
            <person name="Grigoriev I.V."/>
        </authorList>
    </citation>
    <scope>NUCLEOTIDE SEQUENCE [LARGE SCALE GENOMIC DNA]</scope>
    <source>
        <strain evidence="2 3">CBS 611.86</strain>
    </source>
</reference>
<protein>
    <submittedName>
        <fullName evidence="2">Uncharacterized protein</fullName>
    </submittedName>
</protein>
<feature type="compositionally biased region" description="Low complexity" evidence="1">
    <location>
        <begin position="257"/>
        <end position="294"/>
    </location>
</feature>
<feature type="compositionally biased region" description="Low complexity" evidence="1">
    <location>
        <begin position="301"/>
        <end position="315"/>
    </location>
</feature>
<organism evidence="2 3">
    <name type="scientific">Massariosphaeria phaeospora</name>
    <dbReference type="NCBI Taxonomy" id="100035"/>
    <lineage>
        <taxon>Eukaryota</taxon>
        <taxon>Fungi</taxon>
        <taxon>Dikarya</taxon>
        <taxon>Ascomycota</taxon>
        <taxon>Pezizomycotina</taxon>
        <taxon>Dothideomycetes</taxon>
        <taxon>Pleosporomycetidae</taxon>
        <taxon>Pleosporales</taxon>
        <taxon>Pleosporales incertae sedis</taxon>
        <taxon>Massariosphaeria</taxon>
    </lineage>
</organism>
<dbReference type="EMBL" id="JAADJZ010000012">
    <property type="protein sequence ID" value="KAF2871295.1"/>
    <property type="molecule type" value="Genomic_DNA"/>
</dbReference>
<proteinExistence type="predicted"/>
<comment type="caution">
    <text evidence="2">The sequence shown here is derived from an EMBL/GenBank/DDBJ whole genome shotgun (WGS) entry which is preliminary data.</text>
</comment>
<evidence type="ECO:0000313" key="2">
    <source>
        <dbReference type="EMBL" id="KAF2871295.1"/>
    </source>
</evidence>
<keyword evidence="3" id="KW-1185">Reference proteome</keyword>